<organism evidence="1 2">
    <name type="scientific">Psychrobacter alimentarius</name>
    <dbReference type="NCBI Taxonomy" id="261164"/>
    <lineage>
        <taxon>Bacteria</taxon>
        <taxon>Pseudomonadati</taxon>
        <taxon>Pseudomonadota</taxon>
        <taxon>Gammaproteobacteria</taxon>
        <taxon>Moraxellales</taxon>
        <taxon>Moraxellaceae</taxon>
        <taxon>Psychrobacter</taxon>
    </lineage>
</organism>
<name>A0ABN4N1L9_9GAMM</name>
<evidence type="ECO:0000313" key="2">
    <source>
        <dbReference type="Proteomes" id="UP000076104"/>
    </source>
</evidence>
<evidence type="ECO:0000313" key="1">
    <source>
        <dbReference type="EMBL" id="AMT96110.1"/>
    </source>
</evidence>
<protein>
    <recommendedName>
        <fullName evidence="3">Lipoprotein</fullName>
    </recommendedName>
</protein>
<gene>
    <name evidence="1" type="ORF">A3K91_0481</name>
</gene>
<dbReference type="EMBL" id="CP014945">
    <property type="protein sequence ID" value="AMT96110.1"/>
    <property type="molecule type" value="Genomic_DNA"/>
</dbReference>
<dbReference type="Proteomes" id="UP000076104">
    <property type="component" value="Chromosome"/>
</dbReference>
<sequence>MNKLIVVPSIFSLAAVILVGCGEDDGTYNSDGSSNQITLTKFANSYDSQANASAIARIDEMYRSGEHEIKTKNIVNNYINQSLNTLDKTVLADNFEGQLENKNIEVDNRTVKRPIYEKNSNNKVTYETTYKTLNLSSLQATSYSAGTNRENSRGILTDLNNYPRIPANVAFPAGSVCYIPVVKSDLSFLVFNEKNKTGYASIDKWIEGAEDRFNDNRDYRTSQFGVGVSNKHKAAQVTFFEYQNQPSYQYNGVEYTDGSNSSKGTYEADYIAKGTTEPNTNSLRGLVDCTIVNEVAGDFLATQIQRYY</sequence>
<reference evidence="1 2" key="1">
    <citation type="submission" date="2016-03" db="EMBL/GenBank/DDBJ databases">
        <title>Genome sequencing of Psychrobacter alimentarius PAMC 27889.</title>
        <authorList>
            <person name="Lee J."/>
            <person name="Kim O.-S."/>
        </authorList>
    </citation>
    <scope>NUCLEOTIDE SEQUENCE [LARGE SCALE GENOMIC DNA]</scope>
    <source>
        <strain evidence="1 2">PAMC 27889</strain>
    </source>
</reference>
<keyword evidence="2" id="KW-1185">Reference proteome</keyword>
<dbReference type="PROSITE" id="PS51257">
    <property type="entry name" value="PROKAR_LIPOPROTEIN"/>
    <property type="match status" value="1"/>
</dbReference>
<evidence type="ECO:0008006" key="3">
    <source>
        <dbReference type="Google" id="ProtNLM"/>
    </source>
</evidence>
<dbReference type="RefSeq" id="WP_062843861.1">
    <property type="nucleotide sequence ID" value="NZ_CP014945.1"/>
</dbReference>
<dbReference type="GeneID" id="33059871"/>
<proteinExistence type="predicted"/>
<accession>A0ABN4N1L9</accession>